<dbReference type="InterPro" id="IPR035979">
    <property type="entry name" value="RBD_domain_sf"/>
</dbReference>
<dbReference type="Proteomes" id="UP001203297">
    <property type="component" value="Unassembled WGS sequence"/>
</dbReference>
<evidence type="ECO:0000259" key="3">
    <source>
        <dbReference type="PROSITE" id="PS50102"/>
    </source>
</evidence>
<feature type="region of interest" description="Disordered" evidence="2">
    <location>
        <begin position="134"/>
        <end position="235"/>
    </location>
</feature>
<dbReference type="PANTHER" id="PTHR23147">
    <property type="entry name" value="SERINE/ARGININE RICH SPLICING FACTOR"/>
    <property type="match status" value="1"/>
</dbReference>
<name>A0AAD4QMH2_9AGAM</name>
<dbReference type="InterPro" id="IPR000504">
    <property type="entry name" value="RRM_dom"/>
</dbReference>
<sequence length="235" mass="27279">MPRILFVSGFHPATRARDLAYEFERYGPLIRCDVPAPRNPSAHSNPATSSSSPRIARRLRTHVRTFSFRFRAPSSSAPFDIASNPNESSTSSLDYRSYAFVEFRSTRDAEDAYYEMHGRMFEGSRLGIQWAKNPPSSVWRIDRRSSPPRRDRSRSPHRRSGRDRDRNRERDRDRDREKDGDHEKGRDREKDRDRDRDSDRDPQSITAPVKEDDISRSPIPTRKGEDSGMSPIRGD</sequence>
<organism evidence="4 5">
    <name type="scientific">Multifurca ochricompacta</name>
    <dbReference type="NCBI Taxonomy" id="376703"/>
    <lineage>
        <taxon>Eukaryota</taxon>
        <taxon>Fungi</taxon>
        <taxon>Dikarya</taxon>
        <taxon>Basidiomycota</taxon>
        <taxon>Agaricomycotina</taxon>
        <taxon>Agaricomycetes</taxon>
        <taxon>Russulales</taxon>
        <taxon>Russulaceae</taxon>
        <taxon>Multifurca</taxon>
    </lineage>
</organism>
<keyword evidence="1" id="KW-0694">RNA-binding</keyword>
<keyword evidence="5" id="KW-1185">Reference proteome</keyword>
<dbReference type="InterPro" id="IPR050907">
    <property type="entry name" value="SRSF"/>
</dbReference>
<dbReference type="SUPFAM" id="SSF54928">
    <property type="entry name" value="RNA-binding domain, RBD"/>
    <property type="match status" value="1"/>
</dbReference>
<comment type="caution">
    <text evidence="4">The sequence shown here is derived from an EMBL/GenBank/DDBJ whole genome shotgun (WGS) entry which is preliminary data.</text>
</comment>
<dbReference type="Pfam" id="PF00076">
    <property type="entry name" value="RRM_1"/>
    <property type="match status" value="1"/>
</dbReference>
<dbReference type="AlphaFoldDB" id="A0AAD4QMH2"/>
<reference evidence="4" key="1">
    <citation type="journal article" date="2022" name="New Phytol.">
        <title>Evolutionary transition to the ectomycorrhizal habit in the genomes of a hyperdiverse lineage of mushroom-forming fungi.</title>
        <authorList>
            <person name="Looney B."/>
            <person name="Miyauchi S."/>
            <person name="Morin E."/>
            <person name="Drula E."/>
            <person name="Courty P.E."/>
            <person name="Kohler A."/>
            <person name="Kuo A."/>
            <person name="LaButti K."/>
            <person name="Pangilinan J."/>
            <person name="Lipzen A."/>
            <person name="Riley R."/>
            <person name="Andreopoulos W."/>
            <person name="He G."/>
            <person name="Johnson J."/>
            <person name="Nolan M."/>
            <person name="Tritt A."/>
            <person name="Barry K.W."/>
            <person name="Grigoriev I.V."/>
            <person name="Nagy L.G."/>
            <person name="Hibbett D."/>
            <person name="Henrissat B."/>
            <person name="Matheny P.B."/>
            <person name="Labbe J."/>
            <person name="Martin F.M."/>
        </authorList>
    </citation>
    <scope>NUCLEOTIDE SEQUENCE</scope>
    <source>
        <strain evidence="4">BPL690</strain>
    </source>
</reference>
<protein>
    <recommendedName>
        <fullName evidence="3">RRM domain-containing protein</fullName>
    </recommendedName>
</protein>
<evidence type="ECO:0000313" key="5">
    <source>
        <dbReference type="Proteomes" id="UP001203297"/>
    </source>
</evidence>
<dbReference type="Gene3D" id="3.30.70.330">
    <property type="match status" value="1"/>
</dbReference>
<dbReference type="SMART" id="SM00360">
    <property type="entry name" value="RRM"/>
    <property type="match status" value="1"/>
</dbReference>
<proteinExistence type="predicted"/>
<dbReference type="EMBL" id="WTXG01000028">
    <property type="protein sequence ID" value="KAI0298468.1"/>
    <property type="molecule type" value="Genomic_DNA"/>
</dbReference>
<feature type="domain" description="RRM" evidence="3">
    <location>
        <begin position="3"/>
        <end position="133"/>
    </location>
</feature>
<feature type="compositionally biased region" description="Basic and acidic residues" evidence="2">
    <location>
        <begin position="162"/>
        <end position="202"/>
    </location>
</feature>
<feature type="compositionally biased region" description="Basic and acidic residues" evidence="2">
    <location>
        <begin position="140"/>
        <end position="154"/>
    </location>
</feature>
<gene>
    <name evidence="4" type="ORF">B0F90DRAFT_1818677</name>
</gene>
<dbReference type="PROSITE" id="PS50102">
    <property type="entry name" value="RRM"/>
    <property type="match status" value="1"/>
</dbReference>
<evidence type="ECO:0000256" key="2">
    <source>
        <dbReference type="SAM" id="MobiDB-lite"/>
    </source>
</evidence>
<evidence type="ECO:0000256" key="1">
    <source>
        <dbReference type="PROSITE-ProRule" id="PRU00176"/>
    </source>
</evidence>
<dbReference type="GO" id="GO:0003723">
    <property type="term" value="F:RNA binding"/>
    <property type="evidence" value="ECO:0007669"/>
    <property type="project" value="UniProtKB-UniRule"/>
</dbReference>
<dbReference type="InterPro" id="IPR012677">
    <property type="entry name" value="Nucleotide-bd_a/b_plait_sf"/>
</dbReference>
<accession>A0AAD4QMH2</accession>
<evidence type="ECO:0000313" key="4">
    <source>
        <dbReference type="EMBL" id="KAI0298468.1"/>
    </source>
</evidence>